<dbReference type="PANTHER" id="PTHR43895:SF32">
    <property type="entry name" value="SERINE_THREONINE-PROTEIN KINASE CHK1"/>
    <property type="match status" value="1"/>
</dbReference>
<dbReference type="Proteomes" id="UP001281761">
    <property type="component" value="Unassembled WGS sequence"/>
</dbReference>
<evidence type="ECO:0000256" key="6">
    <source>
        <dbReference type="ARBA" id="ARBA00022840"/>
    </source>
</evidence>
<dbReference type="PROSITE" id="PS50011">
    <property type="entry name" value="PROTEIN_KINASE_DOM"/>
    <property type="match status" value="1"/>
</dbReference>
<keyword evidence="2" id="KW-0723">Serine/threonine-protein kinase</keyword>
<dbReference type="EMBL" id="JARBJD010000037">
    <property type="protein sequence ID" value="KAK2958466.1"/>
    <property type="molecule type" value="Genomic_DNA"/>
</dbReference>
<feature type="binding site" evidence="9">
    <location>
        <position position="50"/>
    </location>
    <ligand>
        <name>ATP</name>
        <dbReference type="ChEBI" id="CHEBI:30616"/>
    </ligand>
</feature>
<keyword evidence="4 9" id="KW-0547">Nucleotide-binding</keyword>
<feature type="compositionally biased region" description="Polar residues" evidence="10">
    <location>
        <begin position="519"/>
        <end position="531"/>
    </location>
</feature>
<evidence type="ECO:0000256" key="9">
    <source>
        <dbReference type="PROSITE-ProRule" id="PRU10141"/>
    </source>
</evidence>
<reference evidence="12 13" key="1">
    <citation type="journal article" date="2022" name="bioRxiv">
        <title>Genomics of Preaxostyla Flagellates Illuminates Evolutionary Transitions and the Path Towards Mitochondrial Loss.</title>
        <authorList>
            <person name="Novak L.V.F."/>
            <person name="Treitli S.C."/>
            <person name="Pyrih J."/>
            <person name="Halakuc P."/>
            <person name="Pipaliya S.V."/>
            <person name="Vacek V."/>
            <person name="Brzon O."/>
            <person name="Soukal P."/>
            <person name="Eme L."/>
            <person name="Dacks J.B."/>
            <person name="Karnkowska A."/>
            <person name="Elias M."/>
            <person name="Hampl V."/>
        </authorList>
    </citation>
    <scope>NUCLEOTIDE SEQUENCE [LARGE SCALE GENOMIC DNA]</scope>
    <source>
        <strain evidence="12">NAU3</strain>
        <tissue evidence="12">Gut</tissue>
    </source>
</reference>
<dbReference type="InterPro" id="IPR008271">
    <property type="entry name" value="Ser/Thr_kinase_AS"/>
</dbReference>
<dbReference type="EC" id="2.7.11.1" evidence="1"/>
<keyword evidence="13" id="KW-1185">Reference proteome</keyword>
<proteinExistence type="predicted"/>
<dbReference type="Gene3D" id="3.30.310.80">
    <property type="entry name" value="Kinase associated domain 1, KA1"/>
    <property type="match status" value="1"/>
</dbReference>
<dbReference type="PROSITE" id="PS00108">
    <property type="entry name" value="PROTEIN_KINASE_ST"/>
    <property type="match status" value="1"/>
</dbReference>
<feature type="domain" description="Protein kinase" evidence="11">
    <location>
        <begin position="21"/>
        <end position="274"/>
    </location>
</feature>
<dbReference type="InterPro" id="IPR011009">
    <property type="entry name" value="Kinase-like_dom_sf"/>
</dbReference>
<keyword evidence="5 12" id="KW-0418">Kinase</keyword>
<evidence type="ECO:0000256" key="4">
    <source>
        <dbReference type="ARBA" id="ARBA00022741"/>
    </source>
</evidence>
<dbReference type="GO" id="GO:0004674">
    <property type="term" value="F:protein serine/threonine kinase activity"/>
    <property type="evidence" value="ECO:0007669"/>
    <property type="project" value="UniProtKB-EC"/>
</dbReference>
<feature type="compositionally biased region" description="Polar residues" evidence="10">
    <location>
        <begin position="547"/>
        <end position="556"/>
    </location>
</feature>
<dbReference type="Gene3D" id="1.10.510.10">
    <property type="entry name" value="Transferase(Phosphotransferase) domain 1"/>
    <property type="match status" value="1"/>
</dbReference>
<comment type="catalytic activity">
    <reaction evidence="7">
        <text>L-threonyl-[protein] + ATP = O-phospho-L-threonyl-[protein] + ADP + H(+)</text>
        <dbReference type="Rhea" id="RHEA:46608"/>
        <dbReference type="Rhea" id="RHEA-COMP:11060"/>
        <dbReference type="Rhea" id="RHEA-COMP:11605"/>
        <dbReference type="ChEBI" id="CHEBI:15378"/>
        <dbReference type="ChEBI" id="CHEBI:30013"/>
        <dbReference type="ChEBI" id="CHEBI:30616"/>
        <dbReference type="ChEBI" id="CHEBI:61977"/>
        <dbReference type="ChEBI" id="CHEBI:456216"/>
        <dbReference type="EC" id="2.7.11.1"/>
    </reaction>
</comment>
<dbReference type="Pfam" id="PF00069">
    <property type="entry name" value="Pkinase"/>
    <property type="match status" value="1"/>
</dbReference>
<evidence type="ECO:0000256" key="3">
    <source>
        <dbReference type="ARBA" id="ARBA00022679"/>
    </source>
</evidence>
<evidence type="ECO:0000256" key="5">
    <source>
        <dbReference type="ARBA" id="ARBA00022777"/>
    </source>
</evidence>
<evidence type="ECO:0000259" key="11">
    <source>
        <dbReference type="PROSITE" id="PS50011"/>
    </source>
</evidence>
<feature type="region of interest" description="Disordered" evidence="10">
    <location>
        <begin position="505"/>
        <end position="603"/>
    </location>
</feature>
<keyword evidence="3 12" id="KW-0808">Transferase</keyword>
<dbReference type="SMART" id="SM00220">
    <property type="entry name" value="S_TKc"/>
    <property type="match status" value="1"/>
</dbReference>
<dbReference type="PROSITE" id="PS00107">
    <property type="entry name" value="PROTEIN_KINASE_ATP"/>
    <property type="match status" value="1"/>
</dbReference>
<evidence type="ECO:0000256" key="1">
    <source>
        <dbReference type="ARBA" id="ARBA00012513"/>
    </source>
</evidence>
<feature type="compositionally biased region" description="Basic residues" evidence="10">
    <location>
        <begin position="589"/>
        <end position="603"/>
    </location>
</feature>
<evidence type="ECO:0000256" key="8">
    <source>
        <dbReference type="ARBA" id="ARBA00048679"/>
    </source>
</evidence>
<evidence type="ECO:0000256" key="10">
    <source>
        <dbReference type="SAM" id="MobiDB-lite"/>
    </source>
</evidence>
<dbReference type="SUPFAM" id="SSF56112">
    <property type="entry name" value="Protein kinase-like (PK-like)"/>
    <property type="match status" value="1"/>
</dbReference>
<dbReference type="InterPro" id="IPR017441">
    <property type="entry name" value="Protein_kinase_ATP_BS"/>
</dbReference>
<comment type="caution">
    <text evidence="12">The sequence shown here is derived from an EMBL/GenBank/DDBJ whole genome shotgun (WGS) entry which is preliminary data.</text>
</comment>
<name>A0ABQ9Y3Y9_9EUKA</name>
<evidence type="ECO:0000313" key="12">
    <source>
        <dbReference type="EMBL" id="KAK2958466.1"/>
    </source>
</evidence>
<dbReference type="InterPro" id="IPR000719">
    <property type="entry name" value="Prot_kinase_dom"/>
</dbReference>
<dbReference type="PANTHER" id="PTHR43895">
    <property type="entry name" value="CALCIUM/CALMODULIN-DEPENDENT PROTEIN KINASE KINASE-RELATED"/>
    <property type="match status" value="1"/>
</dbReference>
<keyword evidence="6 9" id="KW-0067">ATP-binding</keyword>
<organism evidence="12 13">
    <name type="scientific">Blattamonas nauphoetae</name>
    <dbReference type="NCBI Taxonomy" id="2049346"/>
    <lineage>
        <taxon>Eukaryota</taxon>
        <taxon>Metamonada</taxon>
        <taxon>Preaxostyla</taxon>
        <taxon>Oxymonadida</taxon>
        <taxon>Blattamonas</taxon>
    </lineage>
</organism>
<evidence type="ECO:0000256" key="2">
    <source>
        <dbReference type="ARBA" id="ARBA00022527"/>
    </source>
</evidence>
<feature type="region of interest" description="Disordered" evidence="10">
    <location>
        <begin position="300"/>
        <end position="331"/>
    </location>
</feature>
<feature type="region of interest" description="Disordered" evidence="10">
    <location>
        <begin position="346"/>
        <end position="371"/>
    </location>
</feature>
<protein>
    <recommendedName>
        <fullName evidence="1">non-specific serine/threonine protein kinase</fullName>
        <ecNumber evidence="1">2.7.11.1</ecNumber>
    </recommendedName>
</protein>
<evidence type="ECO:0000256" key="7">
    <source>
        <dbReference type="ARBA" id="ARBA00047899"/>
    </source>
</evidence>
<accession>A0ABQ9Y3Y9</accession>
<evidence type="ECO:0000313" key="13">
    <source>
        <dbReference type="Proteomes" id="UP001281761"/>
    </source>
</evidence>
<sequence length="603" mass="67229">MATPGEQRQDQPQQLLKVNKYYIGPTLGEGTFGKVKQCKNSITNEMLAMKIIDKEKVLKHHMSDQLKREISLMKKLRHENIIRMHEVLTSKSKVFIVLELAQGGELFQKIADSGRFDEKTSRYYFQQLIRGVDFCHQNGICHRDLKPENLLLDERGVLKITDFGLCALSDADNVLLKTQCGTPNYTAPEILIGGQYDGKPTDVWSCGIILFVMLAGYLPFEEDNNVELFRKIKKAEFEYPSYFPAQPKALINKILNPSPANRMTIADIKKDPWFVHNLNPSFFDPLYSIVQMKVIDPAVEDTSAEAKPSETKPQDASKPPVQPKQASHPLQPTVTKADLQNALQPVDDVESKQPPAQTQPEPTPKPKRQKPAELTIGIDSDDKGDLPPPIQSSQLQVKNGTQFTSVLQPQVIMQRVRDEIVKLKGNIASDFDEGEDPTPSTASPFHIHAIFPKAVGVLTLKVDLFRMPTNTAFLVHFRRGKGSVVAFMTLYKQLRTNLKDVVSEEMSKPDAPLYVPRTPQGSRQVSPSHSPKISFPVSPRQGPKSPQAFTSTSPQPSKEKTARTRAVNQTPTMSIELAGDEEKTASRPVVKKGAKAAAPKTKK</sequence>
<gene>
    <name evidence="12" type="ORF">BLNAU_6500</name>
</gene>
<comment type="catalytic activity">
    <reaction evidence="8">
        <text>L-seryl-[protein] + ATP = O-phospho-L-seryl-[protein] + ADP + H(+)</text>
        <dbReference type="Rhea" id="RHEA:17989"/>
        <dbReference type="Rhea" id="RHEA-COMP:9863"/>
        <dbReference type="Rhea" id="RHEA-COMP:11604"/>
        <dbReference type="ChEBI" id="CHEBI:15378"/>
        <dbReference type="ChEBI" id="CHEBI:29999"/>
        <dbReference type="ChEBI" id="CHEBI:30616"/>
        <dbReference type="ChEBI" id="CHEBI:83421"/>
        <dbReference type="ChEBI" id="CHEBI:456216"/>
        <dbReference type="EC" id="2.7.11.1"/>
    </reaction>
</comment>